<dbReference type="Proteomes" id="UP000007435">
    <property type="component" value="Chromosome"/>
</dbReference>
<dbReference type="AlphaFoldDB" id="E4RTY0"/>
<dbReference type="OrthoDB" id="708105at2"/>
<dbReference type="Pfam" id="PF06078">
    <property type="entry name" value="DUF937"/>
    <property type="match status" value="1"/>
</dbReference>
<dbReference type="EMBL" id="CP002305">
    <property type="protein sequence ID" value="ADQ18688.1"/>
    <property type="molecule type" value="Genomic_DNA"/>
</dbReference>
<sequence length="378" mass="42334">MDVIKKYITESVVDHLSQQLSEEKGSVRKGLELGVNIFLAFVIKFDKGPKNILSVLNDGGHSGELLKNLDNFTASREKSRLLETIGQNIVNYFIGDKLASITDKLAQFLSVKESSASSLLNVSAPVVLGFLGKTVREENLSATQLKDYLQGISDQVVGNLPLNLQSALNLPSYKRSTVGATTHQKAVKELNQKKENWSFIWPWILLVFVGVMIYYFSRIKEVAEKNTVATVKSPTFELQQEEVPVLEDTVEEAPKVEEKKEVVKKVEPEKRQEDTSKKEEKKKPEIPAGFQAVPPYAFAHESAEITQEQYLVDLLQNLMTQSDKKIVLSPLKGSGSIGLDRAYAIRDFLIDKGVGWERINIEQVRSGYTDSGVVLRYQ</sequence>
<evidence type="ECO:0000256" key="1">
    <source>
        <dbReference type="SAM" id="MobiDB-lite"/>
    </source>
</evidence>
<keyword evidence="2" id="KW-1133">Transmembrane helix</keyword>
<organism evidence="3 4">
    <name type="scientific">Leadbetterella byssophila (strain DSM 17132 / JCM 16389 / KACC 11308 / NBRC 106382 / 4M15)</name>
    <dbReference type="NCBI Taxonomy" id="649349"/>
    <lineage>
        <taxon>Bacteria</taxon>
        <taxon>Pseudomonadati</taxon>
        <taxon>Bacteroidota</taxon>
        <taxon>Cytophagia</taxon>
        <taxon>Cytophagales</taxon>
        <taxon>Leadbetterellaceae</taxon>
        <taxon>Leadbetterella</taxon>
    </lineage>
</organism>
<feature type="transmembrane region" description="Helical" evidence="2">
    <location>
        <begin position="197"/>
        <end position="216"/>
    </location>
</feature>
<gene>
    <name evidence="3" type="ordered locus">Lbys_3026</name>
</gene>
<accession>E4RTY0</accession>
<dbReference type="STRING" id="649349.Lbys_3026"/>
<reference evidence="3 4" key="2">
    <citation type="journal article" date="2011" name="Stand. Genomic Sci.">
        <title>Complete genome sequence of Leadbetterella byssophila type strain (4M15).</title>
        <authorList>
            <person name="Abt B."/>
            <person name="Teshima H."/>
            <person name="Lucas S."/>
            <person name="Lapidus A."/>
            <person name="Del Rio T.G."/>
            <person name="Nolan M."/>
            <person name="Tice H."/>
            <person name="Cheng J.F."/>
            <person name="Pitluck S."/>
            <person name="Liolios K."/>
            <person name="Pagani I."/>
            <person name="Ivanova N."/>
            <person name="Mavromatis K."/>
            <person name="Pati A."/>
            <person name="Tapia R."/>
            <person name="Han C."/>
            <person name="Goodwin L."/>
            <person name="Chen A."/>
            <person name="Palaniappan K."/>
            <person name="Land M."/>
            <person name="Hauser L."/>
            <person name="Chang Y.J."/>
            <person name="Jeffries C.D."/>
            <person name="Rohde M."/>
            <person name="Goker M."/>
            <person name="Tindall B.J."/>
            <person name="Detter J.C."/>
            <person name="Woyke T."/>
            <person name="Bristow J."/>
            <person name="Eisen J.A."/>
            <person name="Markowitz V."/>
            <person name="Hugenholtz P."/>
            <person name="Klenk H.P."/>
            <person name="Kyrpides N.C."/>
        </authorList>
    </citation>
    <scope>NUCLEOTIDE SEQUENCE [LARGE SCALE GENOMIC DNA]</scope>
    <source>
        <strain evidence="4">DSM 17132 / JCM 16389 / KACC 11308 / NBRC 106382 / 4M15</strain>
    </source>
</reference>
<dbReference type="KEGG" id="lby:Lbys_3026"/>
<dbReference type="eggNOG" id="COG5403">
    <property type="taxonomic scope" value="Bacteria"/>
</dbReference>
<keyword evidence="2" id="KW-0472">Membrane</keyword>
<dbReference type="InterPro" id="IPR009282">
    <property type="entry name" value="DUF937"/>
</dbReference>
<feature type="region of interest" description="Disordered" evidence="1">
    <location>
        <begin position="259"/>
        <end position="284"/>
    </location>
</feature>
<keyword evidence="4" id="KW-1185">Reference proteome</keyword>
<name>E4RTY0_LEAB4</name>
<evidence type="ECO:0000256" key="2">
    <source>
        <dbReference type="SAM" id="Phobius"/>
    </source>
</evidence>
<evidence type="ECO:0000313" key="4">
    <source>
        <dbReference type="Proteomes" id="UP000007435"/>
    </source>
</evidence>
<evidence type="ECO:0008006" key="5">
    <source>
        <dbReference type="Google" id="ProtNLM"/>
    </source>
</evidence>
<protein>
    <recommendedName>
        <fullName evidence="5">DUF937 domain-containing protein</fullName>
    </recommendedName>
</protein>
<keyword evidence="2" id="KW-0812">Transmembrane</keyword>
<proteinExistence type="predicted"/>
<dbReference type="RefSeq" id="WP_013409720.1">
    <property type="nucleotide sequence ID" value="NC_014655.1"/>
</dbReference>
<evidence type="ECO:0000313" key="3">
    <source>
        <dbReference type="EMBL" id="ADQ18688.1"/>
    </source>
</evidence>
<reference key="1">
    <citation type="submission" date="2010-11" db="EMBL/GenBank/DDBJ databases">
        <title>The complete genome of Leadbetterella byssophila DSM 17132.</title>
        <authorList>
            <consortium name="US DOE Joint Genome Institute (JGI-PGF)"/>
            <person name="Lucas S."/>
            <person name="Copeland A."/>
            <person name="Lapidus A."/>
            <person name="Glavina del Rio T."/>
            <person name="Dalin E."/>
            <person name="Tice H."/>
            <person name="Bruce D."/>
            <person name="Goodwin L."/>
            <person name="Pitluck S."/>
            <person name="Kyrpides N."/>
            <person name="Mavromatis K."/>
            <person name="Ivanova N."/>
            <person name="Teshima H."/>
            <person name="Brettin T."/>
            <person name="Detter J.C."/>
            <person name="Han C."/>
            <person name="Tapia R."/>
            <person name="Land M."/>
            <person name="Hauser L."/>
            <person name="Markowitz V."/>
            <person name="Cheng J.-F."/>
            <person name="Hugenholtz P."/>
            <person name="Woyke T."/>
            <person name="Wu D."/>
            <person name="Tindall B."/>
            <person name="Pomrenke H.G."/>
            <person name="Brambilla E."/>
            <person name="Klenk H.-P."/>
            <person name="Eisen J.A."/>
        </authorList>
    </citation>
    <scope>NUCLEOTIDE SEQUENCE [LARGE SCALE GENOMIC DNA]</scope>
    <source>
        <strain>DSM 17132</strain>
    </source>
</reference>
<dbReference type="HOGENOM" id="CLU_731145_0_0_10"/>